<dbReference type="EMBL" id="CP008947">
    <property type="protein sequence ID" value="AII05670.1"/>
    <property type="molecule type" value="Genomic_DNA"/>
</dbReference>
<sequence length="399" mass="44291">MTGTDAVMDLLHALLVLAHATGADMFDGNFARWCADHGISRATAYRHKKRIEEEGRWTTRSRRPTSCPHATPLPVEIEIVRLRLNLPHHERGADTIAYHLQAVAEKHDWAAEGWTIPSRATINTILSRYDLVIPEPKKRPKSSYRRFCYRNPRDCYQIDATQVRLATGEKVVVFEVLDDCTRTLVATRVADAETAAGAIAAITAAFTGFGIPALVLADNGSAFTSRRTKGGISGFTRVVEQAGARLIHSTPYHPQTCGKVERHHRTFKQWLAARPTTAATTAELQQLCETYQRFYNTERPHSAVKMPPLQAWRNAAIHGGPQHLPIQHDATVHALVVSSTGTVCVDSRARLSVGRKMAGQTVTLLRDDDHVTAYTTDGDVIGHLHLDHTKRYQGKLRPA</sequence>
<dbReference type="GO" id="GO:0003676">
    <property type="term" value="F:nucleic acid binding"/>
    <property type="evidence" value="ECO:0007669"/>
    <property type="project" value="InterPro"/>
</dbReference>
<accession>A0A076EU04</accession>
<evidence type="ECO:0000259" key="1">
    <source>
        <dbReference type="PROSITE" id="PS50994"/>
    </source>
</evidence>
<dbReference type="SUPFAM" id="SSF53098">
    <property type="entry name" value="Ribonuclease H-like"/>
    <property type="match status" value="1"/>
</dbReference>
<protein>
    <submittedName>
        <fullName evidence="4">Transposase</fullName>
    </submittedName>
</protein>
<dbReference type="InterPro" id="IPR012337">
    <property type="entry name" value="RNaseH-like_sf"/>
</dbReference>
<name>A0A076EU04_RHOOP</name>
<dbReference type="Gene3D" id="3.30.420.10">
    <property type="entry name" value="Ribonuclease H-like superfamily/Ribonuclease H"/>
    <property type="match status" value="1"/>
</dbReference>
<organism evidence="4 5">
    <name type="scientific">Rhodococcus opacus</name>
    <name type="common">Nocardia opaca</name>
    <dbReference type="NCBI Taxonomy" id="37919"/>
    <lineage>
        <taxon>Bacteria</taxon>
        <taxon>Bacillati</taxon>
        <taxon>Actinomycetota</taxon>
        <taxon>Actinomycetes</taxon>
        <taxon>Mycobacteriales</taxon>
        <taxon>Nocardiaceae</taxon>
        <taxon>Rhodococcus</taxon>
    </lineage>
</organism>
<evidence type="ECO:0000313" key="2">
    <source>
        <dbReference type="EMBL" id="AII05670.1"/>
    </source>
</evidence>
<evidence type="ECO:0000313" key="3">
    <source>
        <dbReference type="EMBL" id="AII06587.1"/>
    </source>
</evidence>
<evidence type="ECO:0000313" key="4">
    <source>
        <dbReference type="EMBL" id="AII06849.1"/>
    </source>
</evidence>
<dbReference type="PROSITE" id="PS50994">
    <property type="entry name" value="INTEGRASE"/>
    <property type="match status" value="1"/>
</dbReference>
<dbReference type="Proteomes" id="UP000028488">
    <property type="component" value="Chromosome"/>
</dbReference>
<dbReference type="RefSeq" id="WP_235214509.1">
    <property type="nucleotide sequence ID" value="NZ_CP008947.1"/>
</dbReference>
<dbReference type="eggNOG" id="COG2801">
    <property type="taxonomic scope" value="Bacteria"/>
</dbReference>
<evidence type="ECO:0000313" key="5">
    <source>
        <dbReference type="Proteomes" id="UP000028488"/>
    </source>
</evidence>
<gene>
    <name evidence="2" type="ORF">EP51_13990</name>
    <name evidence="3" type="ORF">EP51_18930</name>
    <name evidence="4" type="ORF">EP51_20265</name>
</gene>
<dbReference type="EMBL" id="CP008947">
    <property type="protein sequence ID" value="AII06587.1"/>
    <property type="molecule type" value="Genomic_DNA"/>
</dbReference>
<reference evidence="4 5" key="1">
    <citation type="submission" date="2014-07" db="EMBL/GenBank/DDBJ databases">
        <title>Genome Sequence of Rhodococcus opacus Strain R7, a Biodegrader of Mono- and Polycyclic Aromatic Hydrocarbons.</title>
        <authorList>
            <person name="Di Gennaro P."/>
            <person name="Zampolli J."/>
            <person name="Presti I."/>
            <person name="Cappelletti M."/>
            <person name="D'Ursi P."/>
            <person name="Orro A."/>
            <person name="Mezzelani A."/>
            <person name="Milanesi L."/>
        </authorList>
    </citation>
    <scope>NUCLEOTIDE SEQUENCE [LARGE SCALE GENOMIC DNA]</scope>
    <source>
        <strain evidence="4 5">R7</strain>
    </source>
</reference>
<dbReference type="PANTHER" id="PTHR35004">
    <property type="entry name" value="TRANSPOSASE RV3428C-RELATED"/>
    <property type="match status" value="1"/>
</dbReference>
<dbReference type="EMBL" id="CP008947">
    <property type="protein sequence ID" value="AII06849.1"/>
    <property type="molecule type" value="Genomic_DNA"/>
</dbReference>
<dbReference type="Pfam" id="PF00665">
    <property type="entry name" value="rve"/>
    <property type="match status" value="1"/>
</dbReference>
<dbReference type="InterPro" id="IPR001584">
    <property type="entry name" value="Integrase_cat-core"/>
</dbReference>
<dbReference type="AlphaFoldDB" id="A0A076EU04"/>
<dbReference type="InterPro" id="IPR036397">
    <property type="entry name" value="RNaseH_sf"/>
</dbReference>
<feature type="domain" description="Integrase catalytic" evidence="1">
    <location>
        <begin position="148"/>
        <end position="316"/>
    </location>
</feature>
<proteinExistence type="predicted"/>
<dbReference type="PANTHER" id="PTHR35004:SF7">
    <property type="entry name" value="INTEGRASE PROTEIN"/>
    <property type="match status" value="1"/>
</dbReference>
<dbReference type="GO" id="GO:0015074">
    <property type="term" value="P:DNA integration"/>
    <property type="evidence" value="ECO:0007669"/>
    <property type="project" value="InterPro"/>
</dbReference>